<sequence length="203" mass="22816">MKFTPIRPQHWLIFAVVAALFFAWGAWLMRPQPDAQPLPWLAEWQTRVLTPLADDRLSLVHLSDALEGELWLQPNLDGARLLYRGELPDGDEKWSLEAEVGLDKAERESLLGAAGLKPTDKEQPLSSQLLVPLANRPIIALTLLPPAPLDVARLAASIGQPRLTLELVEGQAWVYPELGMTAHLQDDELYFLYAVPRHLLKQR</sequence>
<dbReference type="Proteomes" id="UP000242849">
    <property type="component" value="Unassembled WGS sequence"/>
</dbReference>
<dbReference type="OrthoDB" id="6849476at2"/>
<accession>A0A1H4YPM6</accession>
<evidence type="ECO:0000313" key="2">
    <source>
        <dbReference type="EMBL" id="SED19174.1"/>
    </source>
</evidence>
<keyword evidence="1" id="KW-0472">Membrane</keyword>
<evidence type="ECO:0000256" key="1">
    <source>
        <dbReference type="SAM" id="Phobius"/>
    </source>
</evidence>
<organism evidence="2 3">
    <name type="scientific">Pseudomonas anguilliseptica</name>
    <dbReference type="NCBI Taxonomy" id="53406"/>
    <lineage>
        <taxon>Bacteria</taxon>
        <taxon>Pseudomonadati</taxon>
        <taxon>Pseudomonadota</taxon>
        <taxon>Gammaproteobacteria</taxon>
        <taxon>Pseudomonadales</taxon>
        <taxon>Pseudomonadaceae</taxon>
        <taxon>Pseudomonas</taxon>
    </lineage>
</organism>
<reference evidence="3" key="1">
    <citation type="submission" date="2016-10" db="EMBL/GenBank/DDBJ databases">
        <authorList>
            <person name="Varghese N."/>
            <person name="Submissions S."/>
        </authorList>
    </citation>
    <scope>NUCLEOTIDE SEQUENCE [LARGE SCALE GENOMIC DNA]</scope>
    <source>
        <strain evidence="3">DSM 12111</strain>
    </source>
</reference>
<keyword evidence="1" id="KW-1133">Transmembrane helix</keyword>
<dbReference type="AlphaFoldDB" id="A0A1H4YPM6"/>
<proteinExistence type="predicted"/>
<keyword evidence="1" id="KW-0812">Transmembrane</keyword>
<evidence type="ECO:0000313" key="3">
    <source>
        <dbReference type="Proteomes" id="UP000242849"/>
    </source>
</evidence>
<name>A0A1H4YPM6_PSEAG</name>
<gene>
    <name evidence="2" type="ORF">SAMN05421553_2202</name>
</gene>
<protein>
    <submittedName>
        <fullName evidence="2">Uncharacterized protein</fullName>
    </submittedName>
</protein>
<keyword evidence="3" id="KW-1185">Reference proteome</keyword>
<feature type="transmembrane region" description="Helical" evidence="1">
    <location>
        <begin position="12"/>
        <end position="29"/>
    </location>
</feature>
<dbReference type="STRING" id="53406.SAMN05421553_2202"/>
<dbReference type="EMBL" id="FNSC01000001">
    <property type="protein sequence ID" value="SED19174.1"/>
    <property type="molecule type" value="Genomic_DNA"/>
</dbReference>
<dbReference type="RefSeq" id="WP_090380302.1">
    <property type="nucleotide sequence ID" value="NZ_CP156749.1"/>
</dbReference>